<dbReference type="SUPFAM" id="SSF55729">
    <property type="entry name" value="Acyl-CoA N-acyltransferases (Nat)"/>
    <property type="match status" value="1"/>
</dbReference>
<keyword evidence="1" id="KW-0808">Transferase</keyword>
<evidence type="ECO:0000313" key="4">
    <source>
        <dbReference type="Proteomes" id="UP001187343"/>
    </source>
</evidence>
<evidence type="ECO:0000256" key="1">
    <source>
        <dbReference type="ARBA" id="ARBA00022679"/>
    </source>
</evidence>
<reference evidence="3" key="1">
    <citation type="submission" date="2023-08" db="EMBL/GenBank/DDBJ databases">
        <title>Chromosome-level Genome Assembly of mud carp (Cirrhinus molitorella).</title>
        <authorList>
            <person name="Liu H."/>
        </authorList>
    </citation>
    <scope>NUCLEOTIDE SEQUENCE</scope>
    <source>
        <strain evidence="3">Prfri</strain>
        <tissue evidence="3">Muscle</tissue>
    </source>
</reference>
<dbReference type="Proteomes" id="UP001187343">
    <property type="component" value="Unassembled WGS sequence"/>
</dbReference>
<dbReference type="InterPro" id="IPR050769">
    <property type="entry name" value="NAT_camello-type"/>
</dbReference>
<organism evidence="3 4">
    <name type="scientific">Cirrhinus molitorella</name>
    <name type="common">mud carp</name>
    <dbReference type="NCBI Taxonomy" id="172907"/>
    <lineage>
        <taxon>Eukaryota</taxon>
        <taxon>Metazoa</taxon>
        <taxon>Chordata</taxon>
        <taxon>Craniata</taxon>
        <taxon>Vertebrata</taxon>
        <taxon>Euteleostomi</taxon>
        <taxon>Actinopterygii</taxon>
        <taxon>Neopterygii</taxon>
        <taxon>Teleostei</taxon>
        <taxon>Ostariophysi</taxon>
        <taxon>Cypriniformes</taxon>
        <taxon>Cyprinidae</taxon>
        <taxon>Labeoninae</taxon>
        <taxon>Labeonini</taxon>
        <taxon>Cirrhinus</taxon>
    </lineage>
</organism>
<dbReference type="EMBL" id="JAUYZG010000014">
    <property type="protein sequence ID" value="KAK2889640.1"/>
    <property type="molecule type" value="Genomic_DNA"/>
</dbReference>
<comment type="caution">
    <text evidence="3">The sequence shown here is derived from an EMBL/GenBank/DDBJ whole genome shotgun (WGS) entry which is preliminary data.</text>
</comment>
<dbReference type="PANTHER" id="PTHR13947:SF58">
    <property type="entry name" value="8B (PUTATIVE,_PSEUDO-RELATED"/>
    <property type="match status" value="1"/>
</dbReference>
<sequence length="152" mass="17345">MERINPAFMYAMTRPLHITDIPGYFLSHPDNCFWVAEAEMDGQPKVTGMVGVEGKNDPQSEGKKYGELYRMIVSSTCRRSGIGLRLAKTAEDFCKERCFSKNRLAVTSPQKAGMAFYIRLGFKLALVHTQFESPKWMIWLTRATILVMEKNI</sequence>
<protein>
    <recommendedName>
        <fullName evidence="2">N-acetyltransferase domain-containing protein</fullName>
    </recommendedName>
</protein>
<dbReference type="InterPro" id="IPR000182">
    <property type="entry name" value="GNAT_dom"/>
</dbReference>
<accession>A0AA88PRJ6</accession>
<evidence type="ECO:0000313" key="3">
    <source>
        <dbReference type="EMBL" id="KAK2889640.1"/>
    </source>
</evidence>
<evidence type="ECO:0000259" key="2">
    <source>
        <dbReference type="PROSITE" id="PS51186"/>
    </source>
</evidence>
<dbReference type="AlphaFoldDB" id="A0AA88PRJ6"/>
<dbReference type="GO" id="GO:0008080">
    <property type="term" value="F:N-acetyltransferase activity"/>
    <property type="evidence" value="ECO:0007669"/>
    <property type="project" value="InterPro"/>
</dbReference>
<dbReference type="Gene3D" id="3.40.630.30">
    <property type="match status" value="1"/>
</dbReference>
<dbReference type="Pfam" id="PF00583">
    <property type="entry name" value="Acetyltransf_1"/>
    <property type="match status" value="1"/>
</dbReference>
<dbReference type="PANTHER" id="PTHR13947">
    <property type="entry name" value="GNAT FAMILY N-ACETYLTRANSFERASE"/>
    <property type="match status" value="1"/>
</dbReference>
<gene>
    <name evidence="3" type="ORF">Q8A67_015015</name>
</gene>
<keyword evidence="4" id="KW-1185">Reference proteome</keyword>
<dbReference type="PROSITE" id="PS51186">
    <property type="entry name" value="GNAT"/>
    <property type="match status" value="1"/>
</dbReference>
<name>A0AA88PRJ6_9TELE</name>
<dbReference type="CDD" id="cd04301">
    <property type="entry name" value="NAT_SF"/>
    <property type="match status" value="1"/>
</dbReference>
<proteinExistence type="predicted"/>
<dbReference type="InterPro" id="IPR016181">
    <property type="entry name" value="Acyl_CoA_acyltransferase"/>
</dbReference>
<feature type="domain" description="N-acetyltransferase" evidence="2">
    <location>
        <begin position="1"/>
        <end position="152"/>
    </location>
</feature>